<reference evidence="1" key="1">
    <citation type="submission" date="2009-09" db="EMBL/GenBank/DDBJ databases">
        <authorList>
            <person name="Weinstock G."/>
            <person name="Sodergren E."/>
            <person name="Clifton S."/>
            <person name="Fulton L."/>
            <person name="Fulton B."/>
            <person name="Courtney L."/>
            <person name="Fronick C."/>
            <person name="Harrison M."/>
            <person name="Strong C."/>
            <person name="Farmer C."/>
            <person name="Delahaunty K."/>
            <person name="Markovic C."/>
            <person name="Hall O."/>
            <person name="Minx P."/>
            <person name="Tomlinson C."/>
            <person name="Mitreva M."/>
            <person name="Nelson J."/>
            <person name="Hou S."/>
            <person name="Wollam A."/>
            <person name="Pepin K.H."/>
            <person name="Johnson M."/>
            <person name="Bhonagiri V."/>
            <person name="Nash W.E."/>
            <person name="Warren W."/>
            <person name="Chinwalla A."/>
            <person name="Mardis E.R."/>
            <person name="Wilson R.K."/>
        </authorList>
    </citation>
    <scope>NUCLEOTIDE SEQUENCE [LARGE SCALE GENOMIC DNA]</scope>
    <source>
        <strain evidence="1">ATCC 51259</strain>
    </source>
</reference>
<evidence type="ECO:0000313" key="2">
    <source>
        <dbReference type="Proteomes" id="UP000003460"/>
    </source>
</evidence>
<dbReference type="STRING" id="626522.GCWU000325_01959"/>
<proteinExistence type="predicted"/>
<dbReference type="EMBL" id="ACIJ02000022">
    <property type="protein sequence ID" value="EEX71217.1"/>
    <property type="molecule type" value="Genomic_DNA"/>
</dbReference>
<organism evidence="1 2">
    <name type="scientific">Alloprevotella tannerae ATCC 51259</name>
    <dbReference type="NCBI Taxonomy" id="626522"/>
    <lineage>
        <taxon>Bacteria</taxon>
        <taxon>Pseudomonadati</taxon>
        <taxon>Bacteroidota</taxon>
        <taxon>Bacteroidia</taxon>
        <taxon>Bacteroidales</taxon>
        <taxon>Prevotellaceae</taxon>
        <taxon>Alloprevotella</taxon>
    </lineage>
</organism>
<dbReference type="Proteomes" id="UP000003460">
    <property type="component" value="Unassembled WGS sequence"/>
</dbReference>
<gene>
    <name evidence="1" type="ORF">GCWU000325_01959</name>
</gene>
<dbReference type="AlphaFoldDB" id="C9LIA2"/>
<sequence length="55" mass="5987">MPDVFSFAGAKLSFAGGKLWFAGTKLWFGGSKPKLVQVACFKSDTAVFMKRLLSL</sequence>
<comment type="caution">
    <text evidence="1">The sequence shown here is derived from an EMBL/GenBank/DDBJ whole genome shotgun (WGS) entry which is preliminary data.</text>
</comment>
<evidence type="ECO:0000313" key="1">
    <source>
        <dbReference type="EMBL" id="EEX71217.1"/>
    </source>
</evidence>
<accession>C9LIA2</accession>
<dbReference type="HOGENOM" id="CLU_3028603_0_0_10"/>
<protein>
    <submittedName>
        <fullName evidence="1">Uncharacterized protein</fullName>
    </submittedName>
</protein>
<keyword evidence="2" id="KW-1185">Reference proteome</keyword>
<name>C9LIA2_9BACT</name>